<dbReference type="AlphaFoldDB" id="A0A7S3FRM8"/>
<accession>A0A7S3FRM8</accession>
<protein>
    <submittedName>
        <fullName evidence="1">Uncharacterized protein</fullName>
    </submittedName>
</protein>
<proteinExistence type="predicted"/>
<sequence>MQAVAPPLQLLVLVAPPHELELLKLPEHPPHLQDAVACAEYLLRGRGLLLRVWQPVGPNDAPRPGDVDHLARGRPLATQVVDGGGGEAHCPEVLRPPPPHLQGLHVASQHRHLDLGQPVVEDGATPSNPEAARDDGEGEGLMPRLVLEQHVGAKCAHLDHLLQGQLPLQCLECLQEAWSLNGLQLGVEDSEVDAPLLHGS</sequence>
<name>A0A7S3FRM8_9SPIT</name>
<organism evidence="1">
    <name type="scientific">Strombidium rassoulzadegani</name>
    <dbReference type="NCBI Taxonomy" id="1082188"/>
    <lineage>
        <taxon>Eukaryota</taxon>
        <taxon>Sar</taxon>
        <taxon>Alveolata</taxon>
        <taxon>Ciliophora</taxon>
        <taxon>Intramacronucleata</taxon>
        <taxon>Spirotrichea</taxon>
        <taxon>Oligotrichia</taxon>
        <taxon>Strombidiidae</taxon>
        <taxon>Strombidium</taxon>
    </lineage>
</organism>
<evidence type="ECO:0000313" key="1">
    <source>
        <dbReference type="EMBL" id="CAE0229032.1"/>
    </source>
</evidence>
<dbReference type="EMBL" id="HBIA01001521">
    <property type="protein sequence ID" value="CAE0229032.1"/>
    <property type="molecule type" value="Transcribed_RNA"/>
</dbReference>
<reference evidence="1" key="1">
    <citation type="submission" date="2021-01" db="EMBL/GenBank/DDBJ databases">
        <authorList>
            <person name="Corre E."/>
            <person name="Pelletier E."/>
            <person name="Niang G."/>
            <person name="Scheremetjew M."/>
            <person name="Finn R."/>
            <person name="Kale V."/>
            <person name="Holt S."/>
            <person name="Cochrane G."/>
            <person name="Meng A."/>
            <person name="Brown T."/>
            <person name="Cohen L."/>
        </authorList>
    </citation>
    <scope>NUCLEOTIDE SEQUENCE</scope>
    <source>
        <strain evidence="1">Ras09</strain>
    </source>
</reference>
<gene>
    <name evidence="1" type="ORF">SRAS04492_LOCUS816</name>
</gene>